<organism evidence="2 3">
    <name type="scientific">Stratiformator vulcanicus</name>
    <dbReference type="NCBI Taxonomy" id="2527980"/>
    <lineage>
        <taxon>Bacteria</taxon>
        <taxon>Pseudomonadati</taxon>
        <taxon>Planctomycetota</taxon>
        <taxon>Planctomycetia</taxon>
        <taxon>Planctomycetales</taxon>
        <taxon>Planctomycetaceae</taxon>
        <taxon>Stratiformator</taxon>
    </lineage>
</organism>
<dbReference type="InterPro" id="IPR000073">
    <property type="entry name" value="AB_hydrolase_1"/>
</dbReference>
<gene>
    <name evidence="2" type="ORF">Pan189_39270</name>
</gene>
<dbReference type="GO" id="GO:0016787">
    <property type="term" value="F:hydrolase activity"/>
    <property type="evidence" value="ECO:0007669"/>
    <property type="project" value="UniProtKB-KW"/>
</dbReference>
<name>A0A517R6K3_9PLAN</name>
<dbReference type="AlphaFoldDB" id="A0A517R6K3"/>
<accession>A0A517R6K3</accession>
<protein>
    <submittedName>
        <fullName evidence="2">Alpha/beta hydrolase family protein</fullName>
    </submittedName>
</protein>
<feature type="domain" description="AB hydrolase-1" evidence="1">
    <location>
        <begin position="159"/>
        <end position="275"/>
    </location>
</feature>
<dbReference type="PANTHER" id="PTHR37946">
    <property type="entry name" value="SLL1969 PROTEIN"/>
    <property type="match status" value="1"/>
</dbReference>
<dbReference type="EMBL" id="CP036268">
    <property type="protein sequence ID" value="QDT39519.1"/>
    <property type="molecule type" value="Genomic_DNA"/>
</dbReference>
<evidence type="ECO:0000259" key="1">
    <source>
        <dbReference type="Pfam" id="PF12697"/>
    </source>
</evidence>
<dbReference type="Pfam" id="PF12697">
    <property type="entry name" value="Abhydrolase_6"/>
    <property type="match status" value="1"/>
</dbReference>
<dbReference type="SUPFAM" id="SSF53474">
    <property type="entry name" value="alpha/beta-Hydrolases"/>
    <property type="match status" value="1"/>
</dbReference>
<evidence type="ECO:0000313" key="2">
    <source>
        <dbReference type="EMBL" id="QDT39519.1"/>
    </source>
</evidence>
<sequence length="383" mass="41860">MPPVRTAPVATIRGPDWETAIYRRLPPPRNPIRTRNDTDMDCRFLLLATSVLASVSGRYAAAAEAESAPTNENAGQEIAKPQSSRGDLLQGIREFPFWTDQAFFGRNRLQRNVLTGRYRVRGEGPFSKELGSREECVDWLEAQVGDQDLPDDWNEREAVVFIHGLARSPRMWSSHQKAFEKASYATYQFEYASTRQPIADVGDALADSIRSIGQHPRTHLVVHSMGGLVTRAYFAKHVDQAEDELDRYGRVVMLGTPNRGAQMADNLHRLKAFQVLFGQPGQELTSGPFGLGGRLPAPPVEFATVAGSFPKTGGLNPFVEGDDDGLVAVESTFLGGAADSLVIPNVLHHALLRDKRAVAAALSFVETGALTEAGPRQPTEAGE</sequence>
<dbReference type="KEGG" id="svp:Pan189_39270"/>
<keyword evidence="2" id="KW-0378">Hydrolase</keyword>
<proteinExistence type="predicted"/>
<keyword evidence="3" id="KW-1185">Reference proteome</keyword>
<dbReference type="Proteomes" id="UP000317318">
    <property type="component" value="Chromosome"/>
</dbReference>
<dbReference type="InterPro" id="IPR029058">
    <property type="entry name" value="AB_hydrolase_fold"/>
</dbReference>
<dbReference type="Gene3D" id="3.40.50.1820">
    <property type="entry name" value="alpha/beta hydrolase"/>
    <property type="match status" value="1"/>
</dbReference>
<dbReference type="PANTHER" id="PTHR37946:SF1">
    <property type="entry name" value="SLL1969 PROTEIN"/>
    <property type="match status" value="1"/>
</dbReference>
<reference evidence="2 3" key="1">
    <citation type="submission" date="2019-02" db="EMBL/GenBank/DDBJ databases">
        <title>Deep-cultivation of Planctomycetes and their phenomic and genomic characterization uncovers novel biology.</title>
        <authorList>
            <person name="Wiegand S."/>
            <person name="Jogler M."/>
            <person name="Boedeker C."/>
            <person name="Pinto D."/>
            <person name="Vollmers J."/>
            <person name="Rivas-Marin E."/>
            <person name="Kohn T."/>
            <person name="Peeters S.H."/>
            <person name="Heuer A."/>
            <person name="Rast P."/>
            <person name="Oberbeckmann S."/>
            <person name="Bunk B."/>
            <person name="Jeske O."/>
            <person name="Meyerdierks A."/>
            <person name="Storesund J.E."/>
            <person name="Kallscheuer N."/>
            <person name="Luecker S."/>
            <person name="Lage O.M."/>
            <person name="Pohl T."/>
            <person name="Merkel B.J."/>
            <person name="Hornburger P."/>
            <person name="Mueller R.-W."/>
            <person name="Bruemmer F."/>
            <person name="Labrenz M."/>
            <person name="Spormann A.M."/>
            <person name="Op den Camp H."/>
            <person name="Overmann J."/>
            <person name="Amann R."/>
            <person name="Jetten M.S.M."/>
            <person name="Mascher T."/>
            <person name="Medema M.H."/>
            <person name="Devos D.P."/>
            <person name="Kaster A.-K."/>
            <person name="Ovreas L."/>
            <person name="Rohde M."/>
            <person name="Galperin M.Y."/>
            <person name="Jogler C."/>
        </authorList>
    </citation>
    <scope>NUCLEOTIDE SEQUENCE [LARGE SCALE GENOMIC DNA]</scope>
    <source>
        <strain evidence="2 3">Pan189</strain>
    </source>
</reference>
<evidence type="ECO:0000313" key="3">
    <source>
        <dbReference type="Proteomes" id="UP000317318"/>
    </source>
</evidence>